<keyword evidence="6 7" id="KW-0472">Membrane</keyword>
<dbReference type="NCBIfam" id="TIGR00711">
    <property type="entry name" value="efflux_EmrB"/>
    <property type="match status" value="1"/>
</dbReference>
<name>A0A0R1UYM7_9LACO</name>
<dbReference type="SUPFAM" id="SSF103473">
    <property type="entry name" value="MFS general substrate transporter"/>
    <property type="match status" value="1"/>
</dbReference>
<dbReference type="PATRIC" id="fig|1423753.3.peg.2163"/>
<keyword evidence="2" id="KW-0813">Transport</keyword>
<dbReference type="Gene3D" id="1.20.1250.20">
    <property type="entry name" value="MFS general substrate transporter like domains"/>
    <property type="match status" value="1"/>
</dbReference>
<dbReference type="PANTHER" id="PTHR42718:SF46">
    <property type="entry name" value="BLR6921 PROTEIN"/>
    <property type="match status" value="1"/>
</dbReference>
<evidence type="ECO:0000256" key="7">
    <source>
        <dbReference type="SAM" id="Phobius"/>
    </source>
</evidence>
<evidence type="ECO:0000313" key="10">
    <source>
        <dbReference type="Proteomes" id="UP000051580"/>
    </source>
</evidence>
<dbReference type="Pfam" id="PF07690">
    <property type="entry name" value="MFS_1"/>
    <property type="match status" value="1"/>
</dbReference>
<comment type="caution">
    <text evidence="9">The sequence shown here is derived from an EMBL/GenBank/DDBJ whole genome shotgun (WGS) entry which is preliminary data.</text>
</comment>
<sequence length="455" mass="48389">MMTKTTSTKWLLGLTSLGFFMSMMDAMIVTTASTAIRTDFHISVSTLQWALNAYNITIAAVLLVGVALGERWGRRRIYNWGILIFTLGSALCALAGNIGFLILARVIAGIGASVMTPMSMAILSNTLPASERGRALGIWSGIGGLALIVGPSLGGVIVARLAWQWIFWINVPVGIAAIALSRQYLPESRGDAARVNLLDGLLITLTLAGLIWVLSTFNGSMTGQLVLVGLVGVVSLGSGAWFLKRQTVATNPMVSLSLFKSAQFNGSNMATACLYGSMYGVVFFLPQFFQLSQGASALTAGLELLPWTGTLVVIAPFAGRAVDRFGEGRLATLGLFLQGLGYALIAELVRQQRPYSWLVLPLVFAGMGLSMAGPALQKAVLGAVPRGAMGQASGIYNVFRLFGGAVGTTLAVLIFSWVGGNLTLSKFIGGFQVTMLGTALLSWLGIWWTRRLLRH</sequence>
<evidence type="ECO:0000256" key="4">
    <source>
        <dbReference type="ARBA" id="ARBA00022692"/>
    </source>
</evidence>
<gene>
    <name evidence="9" type="ORF">FD28_GL002057</name>
</gene>
<feature type="transmembrane region" description="Helical" evidence="7">
    <location>
        <begin position="397"/>
        <end position="418"/>
    </location>
</feature>
<feature type="transmembrane region" description="Helical" evidence="7">
    <location>
        <begin position="330"/>
        <end position="349"/>
    </location>
</feature>
<evidence type="ECO:0000259" key="8">
    <source>
        <dbReference type="PROSITE" id="PS50850"/>
    </source>
</evidence>
<feature type="transmembrane region" description="Helical" evidence="7">
    <location>
        <begin position="264"/>
        <end position="285"/>
    </location>
</feature>
<feature type="transmembrane region" description="Helical" evidence="7">
    <location>
        <begin position="50"/>
        <end position="68"/>
    </location>
</feature>
<keyword evidence="10" id="KW-1185">Reference proteome</keyword>
<evidence type="ECO:0000256" key="6">
    <source>
        <dbReference type="ARBA" id="ARBA00023136"/>
    </source>
</evidence>
<evidence type="ECO:0000256" key="1">
    <source>
        <dbReference type="ARBA" id="ARBA00004651"/>
    </source>
</evidence>
<feature type="transmembrane region" description="Helical" evidence="7">
    <location>
        <begin position="430"/>
        <end position="449"/>
    </location>
</feature>
<protein>
    <submittedName>
        <fullName evidence="9">Major facilitator superfamily transporter permease</fullName>
    </submittedName>
</protein>
<dbReference type="GO" id="GO:0005886">
    <property type="term" value="C:plasma membrane"/>
    <property type="evidence" value="ECO:0007669"/>
    <property type="project" value="UniProtKB-SubCell"/>
</dbReference>
<proteinExistence type="predicted"/>
<dbReference type="Proteomes" id="UP000051580">
    <property type="component" value="Unassembled WGS sequence"/>
</dbReference>
<evidence type="ECO:0000313" key="9">
    <source>
        <dbReference type="EMBL" id="KRL95829.1"/>
    </source>
</evidence>
<dbReference type="CDD" id="cd17321">
    <property type="entry name" value="MFS_MMR_MDR_like"/>
    <property type="match status" value="1"/>
</dbReference>
<feature type="transmembrane region" description="Helical" evidence="7">
    <location>
        <begin position="165"/>
        <end position="185"/>
    </location>
</feature>
<dbReference type="PROSITE" id="PS50850">
    <property type="entry name" value="MFS"/>
    <property type="match status" value="1"/>
</dbReference>
<dbReference type="PANTHER" id="PTHR42718">
    <property type="entry name" value="MAJOR FACILITATOR SUPERFAMILY MULTIDRUG TRANSPORTER MFSC"/>
    <property type="match status" value="1"/>
</dbReference>
<keyword evidence="5 7" id="KW-1133">Transmembrane helix</keyword>
<dbReference type="AlphaFoldDB" id="A0A0R1UYM7"/>
<reference evidence="9 10" key="1">
    <citation type="journal article" date="2015" name="Genome Announc.">
        <title>Expanding the biotechnology potential of lactobacilli through comparative genomics of 213 strains and associated genera.</title>
        <authorList>
            <person name="Sun Z."/>
            <person name="Harris H.M."/>
            <person name="McCann A."/>
            <person name="Guo C."/>
            <person name="Argimon S."/>
            <person name="Zhang W."/>
            <person name="Yang X."/>
            <person name="Jeffery I.B."/>
            <person name="Cooney J.C."/>
            <person name="Kagawa T.F."/>
            <person name="Liu W."/>
            <person name="Song Y."/>
            <person name="Salvetti E."/>
            <person name="Wrobel A."/>
            <person name="Rasinkangas P."/>
            <person name="Parkhill J."/>
            <person name="Rea M.C."/>
            <person name="O'Sullivan O."/>
            <person name="Ritari J."/>
            <person name="Douillard F.P."/>
            <person name="Paul Ross R."/>
            <person name="Yang R."/>
            <person name="Briner A.E."/>
            <person name="Felis G.E."/>
            <person name="de Vos W.M."/>
            <person name="Barrangou R."/>
            <person name="Klaenhammer T.R."/>
            <person name="Caufield P.W."/>
            <person name="Cui Y."/>
            <person name="Zhang H."/>
            <person name="O'Toole P.W."/>
        </authorList>
    </citation>
    <scope>NUCLEOTIDE SEQUENCE [LARGE SCALE GENOMIC DNA]</scope>
    <source>
        <strain evidence="9 10">DSM 16381</strain>
    </source>
</reference>
<organism evidence="9 10">
    <name type="scientific">Levilactobacillus hammesii DSM 16381</name>
    <dbReference type="NCBI Taxonomy" id="1423753"/>
    <lineage>
        <taxon>Bacteria</taxon>
        <taxon>Bacillati</taxon>
        <taxon>Bacillota</taxon>
        <taxon>Bacilli</taxon>
        <taxon>Lactobacillales</taxon>
        <taxon>Lactobacillaceae</taxon>
        <taxon>Levilactobacillus</taxon>
    </lineage>
</organism>
<dbReference type="RefSeq" id="WP_057732452.1">
    <property type="nucleotide sequence ID" value="NZ_AZFS01000044.1"/>
</dbReference>
<keyword evidence="4 7" id="KW-0812">Transmembrane</keyword>
<dbReference type="STRING" id="1423753.FD28_GL002057"/>
<accession>A0A0R1UYM7</accession>
<feature type="transmembrane region" description="Helical" evidence="7">
    <location>
        <begin position="135"/>
        <end position="159"/>
    </location>
</feature>
<feature type="transmembrane region" description="Helical" evidence="7">
    <location>
        <begin position="197"/>
        <end position="215"/>
    </location>
</feature>
<dbReference type="Gene3D" id="1.20.1720.10">
    <property type="entry name" value="Multidrug resistance protein D"/>
    <property type="match status" value="1"/>
</dbReference>
<feature type="transmembrane region" description="Helical" evidence="7">
    <location>
        <begin position="77"/>
        <end position="96"/>
    </location>
</feature>
<feature type="transmembrane region" description="Helical" evidence="7">
    <location>
        <begin position="102"/>
        <end position="123"/>
    </location>
</feature>
<dbReference type="InterPro" id="IPR020846">
    <property type="entry name" value="MFS_dom"/>
</dbReference>
<feature type="transmembrane region" description="Helical" evidence="7">
    <location>
        <begin position="355"/>
        <end position="376"/>
    </location>
</feature>
<evidence type="ECO:0000256" key="2">
    <source>
        <dbReference type="ARBA" id="ARBA00022448"/>
    </source>
</evidence>
<dbReference type="EMBL" id="AZFS01000044">
    <property type="protein sequence ID" value="KRL95829.1"/>
    <property type="molecule type" value="Genomic_DNA"/>
</dbReference>
<dbReference type="GO" id="GO:0022857">
    <property type="term" value="F:transmembrane transporter activity"/>
    <property type="evidence" value="ECO:0007669"/>
    <property type="project" value="InterPro"/>
</dbReference>
<feature type="domain" description="Major facilitator superfamily (MFS) profile" evidence="8">
    <location>
        <begin position="11"/>
        <end position="455"/>
    </location>
</feature>
<feature type="transmembrane region" description="Helical" evidence="7">
    <location>
        <begin position="297"/>
        <end position="318"/>
    </location>
</feature>
<feature type="transmembrane region" description="Helical" evidence="7">
    <location>
        <begin position="221"/>
        <end position="243"/>
    </location>
</feature>
<keyword evidence="3" id="KW-1003">Cell membrane</keyword>
<dbReference type="InterPro" id="IPR036259">
    <property type="entry name" value="MFS_trans_sf"/>
</dbReference>
<comment type="subcellular location">
    <subcellularLocation>
        <location evidence="1">Cell membrane</location>
        <topology evidence="1">Multi-pass membrane protein</topology>
    </subcellularLocation>
</comment>
<dbReference type="InterPro" id="IPR011701">
    <property type="entry name" value="MFS"/>
</dbReference>
<evidence type="ECO:0000256" key="5">
    <source>
        <dbReference type="ARBA" id="ARBA00022989"/>
    </source>
</evidence>
<dbReference type="InterPro" id="IPR004638">
    <property type="entry name" value="EmrB-like"/>
</dbReference>
<evidence type="ECO:0000256" key="3">
    <source>
        <dbReference type="ARBA" id="ARBA00022475"/>
    </source>
</evidence>